<evidence type="ECO:0000313" key="6">
    <source>
        <dbReference type="EMBL" id="UYG17762.1"/>
    </source>
</evidence>
<dbReference type="PRINTS" id="PR00139">
    <property type="entry name" value="ASNGLNASE"/>
</dbReference>
<dbReference type="InterPro" id="IPR027474">
    <property type="entry name" value="L-asparaginase_N"/>
</dbReference>
<evidence type="ECO:0000256" key="3">
    <source>
        <dbReference type="PROSITE-ProRule" id="PRU10100"/>
    </source>
</evidence>
<reference evidence="6" key="1">
    <citation type="submission" date="2022-10" db="EMBL/GenBank/DDBJ databases">
        <title>Whole-Genome Sequencing of Brachybacterium huguangmaarense BRM-3, Isolated from Betula schmidtii.</title>
        <authorList>
            <person name="Haam D."/>
        </authorList>
    </citation>
    <scope>NUCLEOTIDE SEQUENCE</scope>
    <source>
        <strain evidence="6">BRM-3</strain>
    </source>
</reference>
<comment type="similarity">
    <text evidence="1">Belongs to the asparaginase 1 family.</text>
</comment>
<feature type="domain" description="L-asparaginase N-terminal" evidence="4">
    <location>
        <begin position="6"/>
        <end position="192"/>
    </location>
</feature>
<sequence>MRAPARVHVLSLGGTISMAQDATGLRAAPADAPDAGLVSPVPEDVEVTHVPVANVGSPSVRPAQLAEVLERARDAVAGGAAGVVVTHGTDTLEESAFLLNRYWDLEAPLVLTGAMRPANAPGADGPANLRDAVRTALAPSARGLGVLAVFDSLVHLADRVTKVSSRSVDAFASEPSGPVALVGERDLRLVYRPTDRSALLGGALPDRLPRVPVLALGLGDDAELLDALAPDALEGLVVEGVGMGHVPERAVGRLRALTARGVPVVVATRVPSGGTSLNHYDYPGSEVDLIRAGCVMAGALTPHSARLLLQALVADGADADRISREFEAFGY</sequence>
<dbReference type="CDD" id="cd08964">
    <property type="entry name" value="L-asparaginase_II"/>
    <property type="match status" value="1"/>
</dbReference>
<dbReference type="PANTHER" id="PTHR11707:SF28">
    <property type="entry name" value="60 KDA LYSOPHOSPHOLIPASE"/>
    <property type="match status" value="1"/>
</dbReference>
<name>A0ABY6G3R7_9MICO</name>
<dbReference type="InterPro" id="IPR036152">
    <property type="entry name" value="Asp/glu_Ase-like_sf"/>
</dbReference>
<feature type="domain" description="Asparaginase/glutaminase C-terminal" evidence="5">
    <location>
        <begin position="210"/>
        <end position="326"/>
    </location>
</feature>
<protein>
    <submittedName>
        <fullName evidence="6">Asparaginase</fullName>
    </submittedName>
</protein>
<keyword evidence="2" id="KW-0378">Hydrolase</keyword>
<dbReference type="RefSeq" id="WP_263594970.1">
    <property type="nucleotide sequence ID" value="NZ_CP107020.1"/>
</dbReference>
<dbReference type="InterPro" id="IPR037152">
    <property type="entry name" value="L-asparaginase_N_sf"/>
</dbReference>
<dbReference type="SUPFAM" id="SSF53774">
    <property type="entry name" value="Glutaminase/Asparaginase"/>
    <property type="match status" value="1"/>
</dbReference>
<evidence type="ECO:0000256" key="1">
    <source>
        <dbReference type="ARBA" id="ARBA00010518"/>
    </source>
</evidence>
<dbReference type="PIRSF" id="PIRSF001220">
    <property type="entry name" value="L-ASNase_gatD"/>
    <property type="match status" value="1"/>
</dbReference>
<dbReference type="SFLD" id="SFLDS00057">
    <property type="entry name" value="Glutaminase/Asparaginase"/>
    <property type="match status" value="1"/>
</dbReference>
<dbReference type="Pfam" id="PF17763">
    <property type="entry name" value="Asparaginase_C"/>
    <property type="match status" value="1"/>
</dbReference>
<dbReference type="Pfam" id="PF00710">
    <property type="entry name" value="Asparaginase"/>
    <property type="match status" value="1"/>
</dbReference>
<dbReference type="Gene3D" id="3.40.50.1170">
    <property type="entry name" value="L-asparaginase, N-terminal domain"/>
    <property type="match status" value="1"/>
</dbReference>
<organism evidence="6 7">
    <name type="scientific">Brachybacterium huguangmaarense</name>
    <dbReference type="NCBI Taxonomy" id="1652028"/>
    <lineage>
        <taxon>Bacteria</taxon>
        <taxon>Bacillati</taxon>
        <taxon>Actinomycetota</taxon>
        <taxon>Actinomycetes</taxon>
        <taxon>Micrococcales</taxon>
        <taxon>Dermabacteraceae</taxon>
        <taxon>Brachybacterium</taxon>
    </lineage>
</organism>
<dbReference type="InterPro" id="IPR004550">
    <property type="entry name" value="AsnASE_II"/>
</dbReference>
<dbReference type="InterPro" id="IPR027473">
    <property type="entry name" value="L-asparaginase_C"/>
</dbReference>
<proteinExistence type="inferred from homology"/>
<evidence type="ECO:0000313" key="7">
    <source>
        <dbReference type="Proteomes" id="UP001164305"/>
    </source>
</evidence>
<dbReference type="InterPro" id="IPR006034">
    <property type="entry name" value="Asparaginase/glutaminase-like"/>
</dbReference>
<dbReference type="EMBL" id="CP107020">
    <property type="protein sequence ID" value="UYG17762.1"/>
    <property type="molecule type" value="Genomic_DNA"/>
</dbReference>
<dbReference type="PIRSF" id="PIRSF500176">
    <property type="entry name" value="L_ASNase"/>
    <property type="match status" value="1"/>
</dbReference>
<dbReference type="InterPro" id="IPR027475">
    <property type="entry name" value="Asparaginase/glutaminase_AS2"/>
</dbReference>
<dbReference type="Proteomes" id="UP001164305">
    <property type="component" value="Chromosome"/>
</dbReference>
<evidence type="ECO:0000259" key="4">
    <source>
        <dbReference type="Pfam" id="PF00710"/>
    </source>
</evidence>
<evidence type="ECO:0000256" key="2">
    <source>
        <dbReference type="ARBA" id="ARBA00022801"/>
    </source>
</evidence>
<dbReference type="PROSITE" id="PS00917">
    <property type="entry name" value="ASN_GLN_ASE_2"/>
    <property type="match status" value="1"/>
</dbReference>
<feature type="active site" evidence="3">
    <location>
        <position position="89"/>
    </location>
</feature>
<dbReference type="InterPro" id="IPR040919">
    <property type="entry name" value="Asparaginase_C"/>
</dbReference>
<dbReference type="SMART" id="SM00870">
    <property type="entry name" value="Asparaginase"/>
    <property type="match status" value="1"/>
</dbReference>
<gene>
    <name evidence="6" type="ORF">BRM3_04895</name>
</gene>
<dbReference type="PROSITE" id="PS51732">
    <property type="entry name" value="ASN_GLN_ASE_3"/>
    <property type="match status" value="1"/>
</dbReference>
<evidence type="ECO:0000259" key="5">
    <source>
        <dbReference type="Pfam" id="PF17763"/>
    </source>
</evidence>
<dbReference type="Gene3D" id="3.40.50.40">
    <property type="match status" value="1"/>
</dbReference>
<accession>A0ABY6G3R7</accession>
<dbReference type="PANTHER" id="PTHR11707">
    <property type="entry name" value="L-ASPARAGINASE"/>
    <property type="match status" value="1"/>
</dbReference>
<keyword evidence="7" id="KW-1185">Reference proteome</keyword>